<evidence type="ECO:0000256" key="5">
    <source>
        <dbReference type="ARBA" id="ARBA00022840"/>
    </source>
</evidence>
<keyword evidence="4" id="KW-0547">Nucleotide-binding</keyword>
<evidence type="ECO:0000313" key="10">
    <source>
        <dbReference type="EMBL" id="MFC0542678.1"/>
    </source>
</evidence>
<organism evidence="10 11">
    <name type="scientific">Kutzneria chonburiensis</name>
    <dbReference type="NCBI Taxonomy" id="1483604"/>
    <lineage>
        <taxon>Bacteria</taxon>
        <taxon>Bacillati</taxon>
        <taxon>Actinomycetota</taxon>
        <taxon>Actinomycetes</taxon>
        <taxon>Pseudonocardiales</taxon>
        <taxon>Pseudonocardiaceae</taxon>
        <taxon>Kutzneria</taxon>
    </lineage>
</organism>
<dbReference type="CDD" id="cd01991">
    <property type="entry name" value="Asn_synthase_B_C"/>
    <property type="match status" value="1"/>
</dbReference>
<dbReference type="InterPro" id="IPR051786">
    <property type="entry name" value="ASN_synthetase/amidase"/>
</dbReference>
<dbReference type="SUPFAM" id="SSF52402">
    <property type="entry name" value="Adenine nucleotide alpha hydrolases-like"/>
    <property type="match status" value="1"/>
</dbReference>
<comment type="catalytic activity">
    <reaction evidence="8">
        <text>L-aspartate + L-glutamine + ATP + H2O = L-asparagine + L-glutamate + AMP + diphosphate + H(+)</text>
        <dbReference type="Rhea" id="RHEA:12228"/>
        <dbReference type="ChEBI" id="CHEBI:15377"/>
        <dbReference type="ChEBI" id="CHEBI:15378"/>
        <dbReference type="ChEBI" id="CHEBI:29985"/>
        <dbReference type="ChEBI" id="CHEBI:29991"/>
        <dbReference type="ChEBI" id="CHEBI:30616"/>
        <dbReference type="ChEBI" id="CHEBI:33019"/>
        <dbReference type="ChEBI" id="CHEBI:58048"/>
        <dbReference type="ChEBI" id="CHEBI:58359"/>
        <dbReference type="ChEBI" id="CHEBI:456215"/>
        <dbReference type="EC" id="6.3.5.4"/>
    </reaction>
</comment>
<dbReference type="GO" id="GO:0004066">
    <property type="term" value="F:asparagine synthase (glutamine-hydrolyzing) activity"/>
    <property type="evidence" value="ECO:0007669"/>
    <property type="project" value="UniProtKB-EC"/>
</dbReference>
<keyword evidence="10" id="KW-0436">Ligase</keyword>
<dbReference type="Pfam" id="PF00733">
    <property type="entry name" value="Asn_synthase"/>
    <property type="match status" value="1"/>
</dbReference>
<dbReference type="InterPro" id="IPR029055">
    <property type="entry name" value="Ntn_hydrolases_N"/>
</dbReference>
<evidence type="ECO:0000313" key="11">
    <source>
        <dbReference type="Proteomes" id="UP001589810"/>
    </source>
</evidence>
<dbReference type="Proteomes" id="UP001589810">
    <property type="component" value="Unassembled WGS sequence"/>
</dbReference>
<dbReference type="InterPro" id="IPR033738">
    <property type="entry name" value="AsnB_N"/>
</dbReference>
<keyword evidence="7" id="KW-0315">Glutamine amidotransferase</keyword>
<dbReference type="Gene3D" id="3.40.50.620">
    <property type="entry name" value="HUPs"/>
    <property type="match status" value="1"/>
</dbReference>
<reference evidence="10 11" key="1">
    <citation type="submission" date="2024-09" db="EMBL/GenBank/DDBJ databases">
        <authorList>
            <person name="Sun Q."/>
            <person name="Mori K."/>
        </authorList>
    </citation>
    <scope>NUCLEOTIDE SEQUENCE [LARGE SCALE GENOMIC DNA]</scope>
    <source>
        <strain evidence="10 11">TBRC 1432</strain>
    </source>
</reference>
<evidence type="ECO:0000256" key="3">
    <source>
        <dbReference type="ARBA" id="ARBA00012737"/>
    </source>
</evidence>
<dbReference type="PROSITE" id="PS51278">
    <property type="entry name" value="GATASE_TYPE_2"/>
    <property type="match status" value="1"/>
</dbReference>
<evidence type="ECO:0000256" key="7">
    <source>
        <dbReference type="ARBA" id="ARBA00022962"/>
    </source>
</evidence>
<dbReference type="InterPro" id="IPR017932">
    <property type="entry name" value="GATase_2_dom"/>
</dbReference>
<gene>
    <name evidence="10" type="primary">asnB</name>
    <name evidence="10" type="ORF">ACFFH7_14370</name>
</gene>
<evidence type="ECO:0000259" key="9">
    <source>
        <dbReference type="PROSITE" id="PS51278"/>
    </source>
</evidence>
<feature type="domain" description="Glutamine amidotransferase type-2" evidence="9">
    <location>
        <begin position="2"/>
        <end position="207"/>
    </location>
</feature>
<evidence type="ECO:0000256" key="1">
    <source>
        <dbReference type="ARBA" id="ARBA00005187"/>
    </source>
</evidence>
<dbReference type="NCBIfam" id="TIGR01536">
    <property type="entry name" value="asn_synth_AEB"/>
    <property type="match status" value="1"/>
</dbReference>
<comment type="pathway">
    <text evidence="1">Amino-acid biosynthesis; L-asparagine biosynthesis; L-asparagine from L-aspartate (L-Gln route): step 1/1.</text>
</comment>
<dbReference type="InterPro" id="IPR006426">
    <property type="entry name" value="Asn_synth_AEB"/>
</dbReference>
<evidence type="ECO:0000256" key="8">
    <source>
        <dbReference type="ARBA" id="ARBA00048741"/>
    </source>
</evidence>
<comment type="caution">
    <text evidence="10">The sequence shown here is derived from an EMBL/GenBank/DDBJ whole genome shotgun (WGS) entry which is preliminary data.</text>
</comment>
<dbReference type="InterPro" id="IPR001962">
    <property type="entry name" value="Asn_synthase"/>
</dbReference>
<dbReference type="InterPro" id="IPR014729">
    <property type="entry name" value="Rossmann-like_a/b/a_fold"/>
</dbReference>
<dbReference type="EC" id="6.3.5.4" evidence="3"/>
<dbReference type="Gene3D" id="3.60.20.10">
    <property type="entry name" value="Glutamine Phosphoribosylpyrophosphate, subunit 1, domain 1"/>
    <property type="match status" value="1"/>
</dbReference>
<keyword evidence="6" id="KW-0028">Amino-acid biosynthesis</keyword>
<accession>A0ABV6MQT4</accession>
<dbReference type="PANTHER" id="PTHR43284">
    <property type="entry name" value="ASPARAGINE SYNTHETASE (GLUTAMINE-HYDROLYZING)"/>
    <property type="match status" value="1"/>
</dbReference>
<dbReference type="RefSeq" id="WP_273941094.1">
    <property type="nucleotide sequence ID" value="NZ_CP097263.1"/>
</dbReference>
<evidence type="ECO:0000256" key="6">
    <source>
        <dbReference type="ARBA" id="ARBA00022888"/>
    </source>
</evidence>
<dbReference type="CDD" id="cd00712">
    <property type="entry name" value="AsnB"/>
    <property type="match status" value="1"/>
</dbReference>
<proteinExistence type="inferred from homology"/>
<dbReference type="SUPFAM" id="SSF56235">
    <property type="entry name" value="N-terminal nucleophile aminohydrolases (Ntn hydrolases)"/>
    <property type="match status" value="1"/>
</dbReference>
<protein>
    <recommendedName>
        <fullName evidence="3">asparagine synthase (glutamine-hydrolyzing)</fullName>
        <ecNumber evidence="3">6.3.5.4</ecNumber>
    </recommendedName>
</protein>
<keyword evidence="5" id="KW-0067">ATP-binding</keyword>
<dbReference type="Pfam" id="PF13537">
    <property type="entry name" value="GATase_7"/>
    <property type="match status" value="1"/>
</dbReference>
<keyword evidence="6" id="KW-0061">Asparagine biosynthesis</keyword>
<sequence length="608" mass="66875">MAGITGWVDYRRDVGQDLTTARRMTATLATRGPDDEQLWAATHAVLGHRRLAAADRRPQPAVANERDRTVALTFDGELVNRDELRARLTPVGDGDAGLVLAAYLEWGEECVEQLSGSFAFGVWDDAREELLLARDHVGLRPLYYYPTQSGVLFASEPKALLAHPVVDTVVDMDGLREVLSFAGTPGEAVYRGMRKALPGELIRVSRAGLTTRRYWQLTGAPHTHDLDTTVATIRGMLTDSISRRIDTEPGFSIMLSGGLDSSLVTALAMRELRRRGAPAARTLAVDFREHARNAQRSGTDDGTFAAEMAAHIGTDHRDIQLDRAELLGPITRAAALRSYPDLPCPVGEMTTALYVFFRAVAAESSVTMMGEWADTLFGAYLRMEDPAVVARQTLPWVASGQLHVRSTGLGSGLFDQTLLKQLDLPGYCADRYHDEIAQMPPGVEESAHDRRMREISYLYLRGWMEMGLAQDDGLTSAHGLRFRAPFADPKLMQYVFNIPWSMKNLGGKTKGLLRKVADGLVPASILDRPKNPFPSTPDTAHARLLRDEMTALLADPHAPVLPLIDTTAARAAISDVDQLATGWQGRGDVEMVLQVNTWLAGYRPRLEL</sequence>
<name>A0ABV6MQT4_9PSEU</name>
<dbReference type="PANTHER" id="PTHR43284:SF1">
    <property type="entry name" value="ASPARAGINE SYNTHETASE"/>
    <property type="match status" value="1"/>
</dbReference>
<evidence type="ECO:0000256" key="2">
    <source>
        <dbReference type="ARBA" id="ARBA00005752"/>
    </source>
</evidence>
<keyword evidence="11" id="KW-1185">Reference proteome</keyword>
<comment type="similarity">
    <text evidence="2">Belongs to the asparagine synthetase family.</text>
</comment>
<dbReference type="EMBL" id="JBHLUD010000004">
    <property type="protein sequence ID" value="MFC0542678.1"/>
    <property type="molecule type" value="Genomic_DNA"/>
</dbReference>
<dbReference type="PIRSF" id="PIRSF001589">
    <property type="entry name" value="Asn_synthetase_glu-h"/>
    <property type="match status" value="1"/>
</dbReference>
<evidence type="ECO:0000256" key="4">
    <source>
        <dbReference type="ARBA" id="ARBA00022741"/>
    </source>
</evidence>